<evidence type="ECO:0000259" key="10">
    <source>
        <dbReference type="Pfam" id="PF24861"/>
    </source>
</evidence>
<dbReference type="Pfam" id="PF24862">
    <property type="entry name" value="SUS_EPBD"/>
    <property type="match status" value="1"/>
</dbReference>
<evidence type="ECO:0000256" key="7">
    <source>
        <dbReference type="SAM" id="MobiDB-lite"/>
    </source>
</evidence>
<dbReference type="SUPFAM" id="SSF53756">
    <property type="entry name" value="UDP-Glycosyltransferase/glycogen phosphorylase"/>
    <property type="match status" value="1"/>
</dbReference>
<comment type="catalytic activity">
    <reaction evidence="5 6">
        <text>an NDP-alpha-D-glucose + D-fructose = a ribonucleoside 5'-diphosphate + sucrose + H(+)</text>
        <dbReference type="Rhea" id="RHEA:16241"/>
        <dbReference type="ChEBI" id="CHEBI:15378"/>
        <dbReference type="ChEBI" id="CHEBI:17992"/>
        <dbReference type="ChEBI" id="CHEBI:37721"/>
        <dbReference type="ChEBI" id="CHEBI:57930"/>
        <dbReference type="ChEBI" id="CHEBI:76533"/>
        <dbReference type="EC" id="2.4.1.13"/>
    </reaction>
</comment>
<keyword evidence="4 6" id="KW-0808">Transferase</keyword>
<organism evidence="12 13">
    <name type="scientific">Tetradesmus obliquus</name>
    <name type="common">Green alga</name>
    <name type="synonym">Acutodesmus obliquus</name>
    <dbReference type="NCBI Taxonomy" id="3088"/>
    <lineage>
        <taxon>Eukaryota</taxon>
        <taxon>Viridiplantae</taxon>
        <taxon>Chlorophyta</taxon>
        <taxon>core chlorophytes</taxon>
        <taxon>Chlorophyceae</taxon>
        <taxon>CS clade</taxon>
        <taxon>Sphaeropleales</taxon>
        <taxon>Scenedesmaceae</taxon>
        <taxon>Tetradesmus</taxon>
    </lineage>
</organism>
<comment type="similarity">
    <text evidence="1 6">Belongs to the glycosyltransferase 1 family. Plant sucrose synthase subfamily.</text>
</comment>
<dbReference type="InterPro" id="IPR001296">
    <property type="entry name" value="Glyco_trans_1"/>
</dbReference>
<proteinExistence type="inferred from homology"/>
<reference evidence="12 13" key="1">
    <citation type="submission" date="2023-05" db="EMBL/GenBank/DDBJ databases">
        <title>A 100% complete, gapless, phased diploid assembly of the Scenedesmus obliquus UTEX 3031 genome.</title>
        <authorList>
            <person name="Biondi T.C."/>
            <person name="Hanschen E.R."/>
            <person name="Kwon T."/>
            <person name="Eng W."/>
            <person name="Kruse C.P.S."/>
            <person name="Koehler S.I."/>
            <person name="Kunde Y."/>
            <person name="Gleasner C.D."/>
            <person name="You Mak K.T."/>
            <person name="Polle J."/>
            <person name="Hovde B.T."/>
            <person name="Starkenburg S.R."/>
        </authorList>
    </citation>
    <scope>NUCLEOTIDE SEQUENCE [LARGE SCALE GENOMIC DNA]</scope>
    <source>
        <strain evidence="12 13">DOE0152z</strain>
    </source>
</reference>
<dbReference type="Gene3D" id="1.20.120.1230">
    <property type="match status" value="1"/>
</dbReference>
<dbReference type="EC" id="2.4.1.13" evidence="2 6"/>
<dbReference type="Pfam" id="PF00862">
    <property type="entry name" value="GT-B_Sucrose_synth"/>
    <property type="match status" value="1"/>
</dbReference>
<evidence type="ECO:0000256" key="4">
    <source>
        <dbReference type="ARBA" id="ARBA00022679"/>
    </source>
</evidence>
<dbReference type="PANTHER" id="PTHR45839">
    <property type="match status" value="1"/>
</dbReference>
<dbReference type="Proteomes" id="UP001244341">
    <property type="component" value="Chromosome 4b"/>
</dbReference>
<dbReference type="PANTHER" id="PTHR45839:SF7">
    <property type="entry name" value="SUCROSE SYNTHASE 1"/>
    <property type="match status" value="1"/>
</dbReference>
<evidence type="ECO:0000259" key="9">
    <source>
        <dbReference type="Pfam" id="PF00862"/>
    </source>
</evidence>
<accession>A0ABY8TV44</accession>
<name>A0ABY8TV44_TETOB</name>
<dbReference type="Pfam" id="PF24861">
    <property type="entry name" value="SUS_N"/>
    <property type="match status" value="1"/>
</dbReference>
<feature type="domain" description="Sucrose synthase first GT-B" evidence="9">
    <location>
        <begin position="330"/>
        <end position="619"/>
    </location>
</feature>
<dbReference type="Gene3D" id="3.40.50.2000">
    <property type="entry name" value="Glycogen Phosphorylase B"/>
    <property type="match status" value="2"/>
</dbReference>
<protein>
    <recommendedName>
        <fullName evidence="2 6">Sucrose synthase</fullName>
        <ecNumber evidence="2 6">2.4.1.13</ecNumber>
    </recommendedName>
</protein>
<feature type="domain" description="Glycosyl transferase family 1" evidence="8">
    <location>
        <begin position="633"/>
        <end position="794"/>
    </location>
</feature>
<evidence type="ECO:0000256" key="3">
    <source>
        <dbReference type="ARBA" id="ARBA00022676"/>
    </source>
</evidence>
<keyword evidence="13" id="KW-1185">Reference proteome</keyword>
<dbReference type="InterPro" id="IPR012820">
    <property type="entry name" value="Sucrose_synthase_pln/cyn"/>
</dbReference>
<dbReference type="Pfam" id="PF00534">
    <property type="entry name" value="Glycos_transf_1"/>
    <property type="match status" value="1"/>
</dbReference>
<evidence type="ECO:0000256" key="1">
    <source>
        <dbReference type="ARBA" id="ARBA00005894"/>
    </source>
</evidence>
<feature type="domain" description="Sucrose synthase EPBD" evidence="11">
    <location>
        <begin position="212"/>
        <end position="306"/>
    </location>
</feature>
<dbReference type="InterPro" id="IPR056736">
    <property type="entry name" value="SUS_EPBD"/>
</dbReference>
<evidence type="ECO:0000259" key="11">
    <source>
        <dbReference type="Pfam" id="PF24862"/>
    </source>
</evidence>
<evidence type="ECO:0000256" key="5">
    <source>
        <dbReference type="ARBA" id="ARBA00049030"/>
    </source>
</evidence>
<keyword evidence="3 6" id="KW-0328">Glycosyltransferase</keyword>
<gene>
    <name evidence="12" type="ORF">OEZ85_006594</name>
</gene>
<dbReference type="Gene3D" id="3.10.450.330">
    <property type="match status" value="1"/>
</dbReference>
<dbReference type="NCBIfam" id="TIGR02470">
    <property type="entry name" value="sucr_synth"/>
    <property type="match status" value="1"/>
</dbReference>
<sequence length="896" mass="100836">MADTATKNTTADSGAAPIKTLASAMAGVNLSGDSEAPIADRPMPNRKVVGLTRRMSFTGRPIDIVRDACSTQRNELVSLFGRWLELGAASPHLMPHQLMDELAAIGAKTGNPELCFTPFANLLRTAVEAVVLAPSISMALRPRAGSWMYLRFNVDELSADEISAGQYLAFKEQLVDGYAASVEHNPYKVLEIDLGPFNRNFPRMNMAQSIGQGVTFLNRHLSSSMFQGGMNGGVNEGKLQLFEFLRGLSHKGQHLLVNPHKLLSLQQMQQALLRGDRYLDEFDDEAPWEDFGGRLSELGFEKGWGRDVALVREQFRQLLDILQAPDADGLERFLGRLPLVMNVVIMSPHGYFGQSNVLGLPDTGGQVVYILDQVRALEQEMRRRLYEQGLEYITPRIMVVTRLIPQAMGTTCNERIERIHGTEHAFILRVPWRDESGRVLKKWVSRFDLWPYVERFTLDVEREIMAELGQKPDLIVGNYSDGNLVASLLAHRMFVTQCNIAHAIEKTKYQDADIKWREMDATYHFSCQFTADLIAMNHADFIITSTYQEIAGNDTLVGQYESMKAFTMPDLYRVVEGIDVYDPKFNIVSPGADQDIYFPYDAQGRRLTSLHPELRELVYGSAEAPLAVGVLADPNKPLLFTMARLDRVKNLTGLVEWYAKSERLRKLVNLVVVGGVIDPEDTGDREERAECEKMHGLVTKYNLKGDMRWIVAQKNRVRNGELYRMIADSKGAFVQPALYEAFGLTVVEAMTCGLPTFATCNGGPSEIIKHGKSGFHIDPYHGEAAANIIADFFDKCAKDPGYWQRISKGGLERIYSRYTWEIYAKRLLTLSSVYSFWKRVSNLDRAETKRYLEMLYVLRLRPLIEKVPLAVDDPEPSEAGGAIPPSPRSPQPRHFF</sequence>
<evidence type="ECO:0000313" key="12">
    <source>
        <dbReference type="EMBL" id="WIA12982.1"/>
    </source>
</evidence>
<dbReference type="EMBL" id="CP126211">
    <property type="protein sequence ID" value="WIA12982.1"/>
    <property type="molecule type" value="Genomic_DNA"/>
</dbReference>
<dbReference type="InterPro" id="IPR056735">
    <property type="entry name" value="SUS_N"/>
</dbReference>
<feature type="domain" description="Sucrose synthase N-terminal" evidence="10">
    <location>
        <begin position="62"/>
        <end position="172"/>
    </location>
</feature>
<evidence type="ECO:0000313" key="13">
    <source>
        <dbReference type="Proteomes" id="UP001244341"/>
    </source>
</evidence>
<evidence type="ECO:0000256" key="2">
    <source>
        <dbReference type="ARBA" id="ARBA00012540"/>
    </source>
</evidence>
<evidence type="ECO:0000259" key="8">
    <source>
        <dbReference type="Pfam" id="PF00534"/>
    </source>
</evidence>
<comment type="function">
    <text evidence="6">Sucrose-cleaving enzyme that provides UDP-glucose and fructose for various metabolic pathways.</text>
</comment>
<feature type="region of interest" description="Disordered" evidence="7">
    <location>
        <begin position="874"/>
        <end position="896"/>
    </location>
</feature>
<dbReference type="InterPro" id="IPR000368">
    <property type="entry name" value="Sucrose_synth_GT-B1"/>
</dbReference>
<evidence type="ECO:0000256" key="6">
    <source>
        <dbReference type="RuleBase" id="RU280817"/>
    </source>
</evidence>